<dbReference type="OrthoDB" id="6773637at2759"/>
<protein>
    <recommendedName>
        <fullName evidence="3">AWS domain-containing protein</fullName>
    </recommendedName>
</protein>
<dbReference type="STRING" id="658196.A0A397TN60"/>
<reference evidence="1 2" key="1">
    <citation type="submission" date="2018-06" db="EMBL/GenBank/DDBJ databases">
        <title>Comparative genomics reveals the genomic features of Rhizophagus irregularis, R. cerebriforme, R. diaphanum and Gigaspora rosea, and their symbiotic lifestyle signature.</title>
        <authorList>
            <person name="Morin E."/>
            <person name="San Clemente H."/>
            <person name="Chen E.C.H."/>
            <person name="De La Providencia I."/>
            <person name="Hainaut M."/>
            <person name="Kuo A."/>
            <person name="Kohler A."/>
            <person name="Murat C."/>
            <person name="Tang N."/>
            <person name="Roy S."/>
            <person name="Loubradou J."/>
            <person name="Henrissat B."/>
            <person name="Grigoriev I.V."/>
            <person name="Corradi N."/>
            <person name="Roux C."/>
            <person name="Martin F.M."/>
        </authorList>
    </citation>
    <scope>NUCLEOTIDE SEQUENCE [LARGE SCALE GENOMIC DNA]</scope>
    <source>
        <strain evidence="1 2">DAOM 227022</strain>
    </source>
</reference>
<comment type="caution">
    <text evidence="1">The sequence shown here is derived from an EMBL/GenBank/DDBJ whole genome shotgun (WGS) entry which is preliminary data.</text>
</comment>
<gene>
    <name evidence="1" type="ORF">C1645_812766</name>
</gene>
<dbReference type="Proteomes" id="UP000265703">
    <property type="component" value="Unassembled WGS sequence"/>
</dbReference>
<accession>A0A397TN60</accession>
<evidence type="ECO:0000313" key="2">
    <source>
        <dbReference type="Proteomes" id="UP000265703"/>
    </source>
</evidence>
<evidence type="ECO:0008006" key="3">
    <source>
        <dbReference type="Google" id="ProtNLM"/>
    </source>
</evidence>
<dbReference type="EMBL" id="QKYT01000016">
    <property type="protein sequence ID" value="RIA98356.1"/>
    <property type="molecule type" value="Genomic_DNA"/>
</dbReference>
<proteinExistence type="predicted"/>
<evidence type="ECO:0000313" key="1">
    <source>
        <dbReference type="EMBL" id="RIA98356.1"/>
    </source>
</evidence>
<name>A0A397TN60_9GLOM</name>
<organism evidence="1 2">
    <name type="scientific">Glomus cerebriforme</name>
    <dbReference type="NCBI Taxonomy" id="658196"/>
    <lineage>
        <taxon>Eukaryota</taxon>
        <taxon>Fungi</taxon>
        <taxon>Fungi incertae sedis</taxon>
        <taxon>Mucoromycota</taxon>
        <taxon>Glomeromycotina</taxon>
        <taxon>Glomeromycetes</taxon>
        <taxon>Glomerales</taxon>
        <taxon>Glomeraceae</taxon>
        <taxon>Glomus</taxon>
    </lineage>
</organism>
<sequence>MTTGNNRNNKYHIGLKFGIVKVCYSAGKLKLLRITDFSELYKIPSGKVLIREAVCLQNIRSVSESLYNCKSECNNNKCYYKKLDGKCGSRCHSGHSC</sequence>
<dbReference type="AlphaFoldDB" id="A0A397TN60"/>
<keyword evidence="2" id="KW-1185">Reference proteome</keyword>